<keyword evidence="2" id="KW-0472">Membrane</keyword>
<feature type="compositionally biased region" description="Basic and acidic residues" evidence="1">
    <location>
        <begin position="516"/>
        <end position="535"/>
    </location>
</feature>
<evidence type="ECO:0000256" key="2">
    <source>
        <dbReference type="SAM" id="Phobius"/>
    </source>
</evidence>
<protein>
    <submittedName>
        <fullName evidence="3">Uncharacterized protein</fullName>
    </submittedName>
</protein>
<feature type="region of interest" description="Disordered" evidence="1">
    <location>
        <begin position="220"/>
        <end position="274"/>
    </location>
</feature>
<feature type="transmembrane region" description="Helical" evidence="2">
    <location>
        <begin position="76"/>
        <end position="95"/>
    </location>
</feature>
<gene>
    <name evidence="3" type="ORF">DEO72_LG3g2369</name>
</gene>
<dbReference type="Proteomes" id="UP000501690">
    <property type="component" value="Linkage Group LG3"/>
</dbReference>
<accession>A0A4D6LGQ6</accession>
<reference evidence="3 4" key="1">
    <citation type="submission" date="2019-04" db="EMBL/GenBank/DDBJ databases">
        <title>An improved genome assembly and genetic linkage map for asparagus bean, Vigna unguiculata ssp. sesquipedialis.</title>
        <authorList>
            <person name="Xia Q."/>
            <person name="Zhang R."/>
            <person name="Dong Y."/>
        </authorList>
    </citation>
    <scope>NUCLEOTIDE SEQUENCE [LARGE SCALE GENOMIC DNA]</scope>
    <source>
        <tissue evidence="3">Leaf</tissue>
    </source>
</reference>
<keyword evidence="4" id="KW-1185">Reference proteome</keyword>
<name>A0A4D6LGQ6_VIGUN</name>
<feature type="compositionally biased region" description="Acidic residues" evidence="1">
    <location>
        <begin position="506"/>
        <end position="515"/>
    </location>
</feature>
<dbReference type="OrthoDB" id="656845at2759"/>
<dbReference type="PANTHER" id="PTHR36143">
    <property type="entry name" value="OS08G0177500 PROTEIN"/>
    <property type="match status" value="1"/>
</dbReference>
<evidence type="ECO:0000313" key="3">
    <source>
        <dbReference type="EMBL" id="QCD87829.1"/>
    </source>
</evidence>
<dbReference type="EMBL" id="CP039347">
    <property type="protein sequence ID" value="QCD87829.1"/>
    <property type="molecule type" value="Genomic_DNA"/>
</dbReference>
<organism evidence="3 4">
    <name type="scientific">Vigna unguiculata</name>
    <name type="common">Cowpea</name>
    <dbReference type="NCBI Taxonomy" id="3917"/>
    <lineage>
        <taxon>Eukaryota</taxon>
        <taxon>Viridiplantae</taxon>
        <taxon>Streptophyta</taxon>
        <taxon>Embryophyta</taxon>
        <taxon>Tracheophyta</taxon>
        <taxon>Spermatophyta</taxon>
        <taxon>Magnoliopsida</taxon>
        <taxon>eudicotyledons</taxon>
        <taxon>Gunneridae</taxon>
        <taxon>Pentapetalae</taxon>
        <taxon>rosids</taxon>
        <taxon>fabids</taxon>
        <taxon>Fabales</taxon>
        <taxon>Fabaceae</taxon>
        <taxon>Papilionoideae</taxon>
        <taxon>50 kb inversion clade</taxon>
        <taxon>NPAAA clade</taxon>
        <taxon>indigoferoid/millettioid clade</taxon>
        <taxon>Phaseoleae</taxon>
        <taxon>Vigna</taxon>
    </lineage>
</organism>
<feature type="compositionally biased region" description="Acidic residues" evidence="1">
    <location>
        <begin position="248"/>
        <end position="257"/>
    </location>
</feature>
<dbReference type="Gramene" id="Vigun11g109300.1.v1.2">
    <property type="protein sequence ID" value="Vigun11g109300.1.v1.2"/>
    <property type="gene ID" value="Vigun11g109300.v1.2"/>
</dbReference>
<feature type="compositionally biased region" description="Basic and acidic residues" evidence="1">
    <location>
        <begin position="383"/>
        <end position="425"/>
    </location>
</feature>
<feature type="compositionally biased region" description="Basic residues" evidence="1">
    <location>
        <begin position="344"/>
        <end position="360"/>
    </location>
</feature>
<sequence>MTSNPKSELFRKREKREREKDPTSFFIVPFQGQKNLVDGVAEYTFFIFVFIIITVREMAYNKGVHSSSGGSHRGRPYALILLITFGAALLGVMVLHKLRERRIYTLLVKEKDHQILALQLLLQKERDRSKELRGKNEEIKGKIYTLRSQKMELSRTVVEMQSTLDSLKDEQKLMETAFEEQQNELRLMQEKVGDVGQGGSEIVALRENLKHKEAEIEDLKRRLESPVNDQPTTIPEIVTANGTKQAQDESEKEEDSGESVKHESELTKSKDGDVATEIKDEILTDGEIGKANRNSQSDGDGVVKYIDDAEVVDGGEKKTMSEEHVGEVENITDSGGQVKQLAGMKRKHGHARRTKGKRWRTNVNSSLMEHNVVSDNRIGNRKVYKDEAKGRRVGKVYDEESFLRNKNSPRKDKSQANFLKPDRGEPNVTSSGTNIYPEKNQNLDEMRGSEVHEQSLAQQNWSKRHINKADKNAGQTKTKVLIERPEELEDILHVQKQHKDGIDTSHDDDEDGDEDNFQKSHSEFQDENNDYKEELNESEYQSGL</sequence>
<evidence type="ECO:0000256" key="1">
    <source>
        <dbReference type="SAM" id="MobiDB-lite"/>
    </source>
</evidence>
<dbReference type="AlphaFoldDB" id="A0A4D6LGQ6"/>
<proteinExistence type="predicted"/>
<feature type="compositionally biased region" description="Basic and acidic residues" evidence="1">
    <location>
        <begin position="441"/>
        <end position="453"/>
    </location>
</feature>
<feature type="region of interest" description="Disordered" evidence="1">
    <location>
        <begin position="341"/>
        <end position="544"/>
    </location>
</feature>
<evidence type="ECO:0000313" key="4">
    <source>
        <dbReference type="Proteomes" id="UP000501690"/>
    </source>
</evidence>
<feature type="compositionally biased region" description="Basic and acidic residues" evidence="1">
    <location>
        <begin position="258"/>
        <end position="274"/>
    </location>
</feature>
<feature type="transmembrane region" description="Helical" evidence="2">
    <location>
        <begin position="36"/>
        <end position="55"/>
    </location>
</feature>
<keyword evidence="2" id="KW-0812">Transmembrane</keyword>
<feature type="compositionally biased region" description="Basic and acidic residues" evidence="1">
    <location>
        <begin position="480"/>
        <end position="505"/>
    </location>
</feature>
<dbReference type="PANTHER" id="PTHR36143:SF4">
    <property type="entry name" value="OS08G0177500 PROTEIN"/>
    <property type="match status" value="1"/>
</dbReference>
<keyword evidence="2" id="KW-1133">Transmembrane helix</keyword>